<dbReference type="Gene3D" id="3.40.605.10">
    <property type="entry name" value="Aldehyde Dehydrogenase, Chain A, domain 1"/>
    <property type="match status" value="1"/>
</dbReference>
<keyword evidence="2" id="KW-0560">Oxidoreductase</keyword>
<dbReference type="InterPro" id="IPR016162">
    <property type="entry name" value="Ald_DH_N"/>
</dbReference>
<dbReference type="GO" id="GO:0009450">
    <property type="term" value="P:gamma-aminobutyric acid catabolic process"/>
    <property type="evidence" value="ECO:0007669"/>
    <property type="project" value="InterPro"/>
</dbReference>
<dbReference type="FunFam" id="3.40.309.10:FF:000004">
    <property type="entry name" value="Succinate-semialdehyde dehydrogenase I"/>
    <property type="match status" value="1"/>
</dbReference>
<dbReference type="SUPFAM" id="SSF53720">
    <property type="entry name" value="ALDH-like"/>
    <property type="match status" value="1"/>
</dbReference>
<organism evidence="4 5">
    <name type="scientific">Anaeromonas frigoriresistens</name>
    <dbReference type="NCBI Taxonomy" id="2683708"/>
    <lineage>
        <taxon>Bacteria</taxon>
        <taxon>Bacillati</taxon>
        <taxon>Bacillota</taxon>
        <taxon>Tissierellia</taxon>
        <taxon>Tissierellales</taxon>
        <taxon>Thermohalobacteraceae</taxon>
        <taxon>Anaeromonas</taxon>
    </lineage>
</organism>
<comment type="caution">
    <text evidence="4">The sequence shown here is derived from an EMBL/GenBank/DDBJ whole genome shotgun (WGS) entry which is preliminary data.</text>
</comment>
<dbReference type="InterPro" id="IPR010102">
    <property type="entry name" value="Succ_semiAld_DH"/>
</dbReference>
<evidence type="ECO:0000313" key="5">
    <source>
        <dbReference type="Proteomes" id="UP000724672"/>
    </source>
</evidence>
<evidence type="ECO:0000256" key="2">
    <source>
        <dbReference type="ARBA" id="ARBA00023002"/>
    </source>
</evidence>
<reference evidence="4" key="1">
    <citation type="submission" date="2019-12" db="EMBL/GenBank/DDBJ databases">
        <title>Clostridiaceae gen. nov. sp. nov., isolated from sediment in Xinjiang, China.</title>
        <authorList>
            <person name="Zhang R."/>
        </authorList>
    </citation>
    <scope>NUCLEOTIDE SEQUENCE</scope>
    <source>
        <strain evidence="4">D2Q-11</strain>
    </source>
</reference>
<dbReference type="FunFam" id="3.40.605.10:FF:000026">
    <property type="entry name" value="Aldehyde dehydrogenase, putative"/>
    <property type="match status" value="1"/>
</dbReference>
<dbReference type="PANTHER" id="PTHR43353">
    <property type="entry name" value="SUCCINATE-SEMIALDEHYDE DEHYDROGENASE, MITOCHONDRIAL"/>
    <property type="match status" value="1"/>
</dbReference>
<keyword evidence="5" id="KW-1185">Reference proteome</keyword>
<dbReference type="InterPro" id="IPR016161">
    <property type="entry name" value="Ald_DH/histidinol_DH"/>
</dbReference>
<dbReference type="InterPro" id="IPR016163">
    <property type="entry name" value="Ald_DH_C"/>
</dbReference>
<dbReference type="FunFam" id="3.40.605.10:FF:000005">
    <property type="entry name" value="Succinate-semialdehyde dehydrogenase I"/>
    <property type="match status" value="1"/>
</dbReference>
<comment type="similarity">
    <text evidence="1">Belongs to the aldehyde dehydrogenase family.</text>
</comment>
<dbReference type="PANTHER" id="PTHR43353:SF5">
    <property type="entry name" value="SUCCINATE-SEMIALDEHYDE DEHYDROGENASE, MITOCHONDRIAL"/>
    <property type="match status" value="1"/>
</dbReference>
<proteinExistence type="inferred from homology"/>
<dbReference type="Pfam" id="PF00171">
    <property type="entry name" value="Aldedh"/>
    <property type="match status" value="1"/>
</dbReference>
<evidence type="ECO:0000313" key="4">
    <source>
        <dbReference type="EMBL" id="MBS4537742.1"/>
    </source>
</evidence>
<dbReference type="InterPro" id="IPR015590">
    <property type="entry name" value="Aldehyde_DH_dom"/>
</dbReference>
<dbReference type="NCBIfam" id="TIGR01780">
    <property type="entry name" value="SSADH"/>
    <property type="match status" value="1"/>
</dbReference>
<dbReference type="CDD" id="cd07103">
    <property type="entry name" value="ALDH_F5_SSADH_GabD"/>
    <property type="match status" value="1"/>
</dbReference>
<sequence>MFINGEWRESSSNEWIDVNNPANGDLIGKMAKGTTSDTSDAIDAAHRSFTSWSKTPGKDRSRILRKWYELIIKHKEDIAKIMTSEQGKPMKEAIGEIIYGAGFVEWYAEEAKRIYGETIPSNSNNKRILVHKQPVGVIGAITPWNFPAAMITRKIAPALAAGCTAIVKPASATPLTAVKLFELLEEAGLPQGVANLIVGSANDIGEVLLNDERVRKITFTGSTKVGKMLMEKSSKTVKNISLELGGHAPLLIFEDADLDKAVEGTMSSKFRNGGQVCIATNRVYVQESIKEKYLSKLKEKVGILTVGNGFDNDTDIGPIIDKEGYDKINMHIKDAIDKGASIVTGGNGKHEGDCNDFGYFFIPTILDNANEEMIMMNEETFGPIVPVTTFKYEDEAIKLANDTNYGLAAYVFTENLSRGFKVTEALEYGIVGLNDGAPSTPQAPFGGFKESGIGREGGHLGIEEFLEVKYISIGL</sequence>
<accession>A0A942Z6M6</accession>
<name>A0A942Z6M6_9FIRM</name>
<dbReference type="InterPro" id="IPR050740">
    <property type="entry name" value="Aldehyde_DH_Superfamily"/>
</dbReference>
<dbReference type="EMBL" id="WSFT01000021">
    <property type="protein sequence ID" value="MBS4537742.1"/>
    <property type="molecule type" value="Genomic_DNA"/>
</dbReference>
<dbReference type="Gene3D" id="3.40.309.10">
    <property type="entry name" value="Aldehyde Dehydrogenase, Chain A, domain 2"/>
    <property type="match status" value="1"/>
</dbReference>
<gene>
    <name evidence="4" type="ORF">GOQ27_04670</name>
</gene>
<feature type="domain" description="Aldehyde dehydrogenase" evidence="3">
    <location>
        <begin position="7"/>
        <end position="471"/>
    </location>
</feature>
<evidence type="ECO:0000259" key="3">
    <source>
        <dbReference type="Pfam" id="PF00171"/>
    </source>
</evidence>
<protein>
    <submittedName>
        <fullName evidence="4">NAD-dependent succinate-semialdehyde dehydrogenase</fullName>
    </submittedName>
</protein>
<evidence type="ECO:0000256" key="1">
    <source>
        <dbReference type="ARBA" id="ARBA00009986"/>
    </source>
</evidence>
<dbReference type="AlphaFoldDB" id="A0A942Z6M6"/>
<dbReference type="Proteomes" id="UP000724672">
    <property type="component" value="Unassembled WGS sequence"/>
</dbReference>
<dbReference type="PROSITE" id="PS00070">
    <property type="entry name" value="ALDEHYDE_DEHYDR_CYS"/>
    <property type="match status" value="1"/>
</dbReference>
<dbReference type="GO" id="GO:0004777">
    <property type="term" value="F:succinate-semialdehyde dehydrogenase (NAD+) activity"/>
    <property type="evidence" value="ECO:0007669"/>
    <property type="project" value="TreeGrafter"/>
</dbReference>
<dbReference type="InterPro" id="IPR016160">
    <property type="entry name" value="Ald_DH_CS_CYS"/>
</dbReference>